<proteinExistence type="predicted"/>
<reference evidence="1" key="1">
    <citation type="submission" date="2020-10" db="EMBL/GenBank/DDBJ databases">
        <title>An improved Amphimedon queenslandica hologenome assembly reveals how three proteobacterial symbionts can extend the metabolic phenotypic of their marine sponge host.</title>
        <authorList>
            <person name="Degnan B."/>
            <person name="Degnan S."/>
            <person name="Xiang X."/>
        </authorList>
    </citation>
    <scope>NUCLEOTIDE SEQUENCE</scope>
    <source>
        <strain evidence="1">AqS2</strain>
    </source>
</reference>
<dbReference type="EMBL" id="JADHEI010000052">
    <property type="protein sequence ID" value="MBF2735770.1"/>
    <property type="molecule type" value="Genomic_DNA"/>
</dbReference>
<sequence>MSKNEKYGPPPNYAVLEILEWAKARDAVQGEARASSSRLMRVVNTFSNKFKYPVPEVLEKIYADEMFAAHFAKDPLRTGLHEKEAARWLQSLPWITDFEKLPSGGEKSLKISGDGNIEAAVKGKNLPGKSLDFKWRTSGKTFYAMHKYIKEGGGHQDNQHHEMIELLKRFMQCQTDNVVLLVIADGAYYQANNKQRLTELRQYVRDKAPRSHALPIDEVPDLLEKYSSEQVVVP</sequence>
<evidence type="ECO:0000313" key="1">
    <source>
        <dbReference type="EMBL" id="MBF2735770.1"/>
    </source>
</evidence>
<dbReference type="AlphaFoldDB" id="A0A930UD95"/>
<accession>A0A930UD95</accession>
<keyword evidence="2" id="KW-1185">Reference proteome</keyword>
<evidence type="ECO:0000313" key="2">
    <source>
        <dbReference type="Proteomes" id="UP000604381"/>
    </source>
</evidence>
<protein>
    <submittedName>
        <fullName evidence="1">Uncharacterized protein</fullName>
    </submittedName>
</protein>
<name>A0A930UD95_9GAMM</name>
<dbReference type="Proteomes" id="UP000604381">
    <property type="component" value="Unassembled WGS sequence"/>
</dbReference>
<organism evidence="1 2">
    <name type="scientific">Candidatus Amphirhobacter heronislandensis</name>
    <dbReference type="NCBI Taxonomy" id="1732024"/>
    <lineage>
        <taxon>Bacteria</taxon>
        <taxon>Pseudomonadati</taxon>
        <taxon>Pseudomonadota</taxon>
        <taxon>Gammaproteobacteria</taxon>
        <taxon>Candidatus Tethybacterales</taxon>
        <taxon>Candidatus Tethybacteraceae</taxon>
        <taxon>Candidatus Amphirhobacter</taxon>
    </lineage>
</organism>
<gene>
    <name evidence="1" type="ORF">ISN26_06845</name>
</gene>
<comment type="caution">
    <text evidence="1">The sequence shown here is derived from an EMBL/GenBank/DDBJ whole genome shotgun (WGS) entry which is preliminary data.</text>
</comment>